<gene>
    <name evidence="1" type="ORF">LCGC14_1145290</name>
</gene>
<comment type="caution">
    <text evidence="1">The sequence shown here is derived from an EMBL/GenBank/DDBJ whole genome shotgun (WGS) entry which is preliminary data.</text>
</comment>
<sequence length="113" mass="12595">RRSDGIVLVELGGPQSHDEIYQALHDYCKFVVVRKESNDGSSEVIDAIYNNKYALDRVRVCGVNTCACVFFTLKGLMALRVFKCIEIAGNAINCTCNSGCRILVEELVNEYKP</sequence>
<evidence type="ECO:0000313" key="1">
    <source>
        <dbReference type="EMBL" id="KKM99680.1"/>
    </source>
</evidence>
<dbReference type="AlphaFoldDB" id="A0A0F9PF56"/>
<feature type="non-terminal residue" evidence="1">
    <location>
        <position position="1"/>
    </location>
</feature>
<name>A0A0F9PF56_9ZZZZ</name>
<dbReference type="EMBL" id="LAZR01005467">
    <property type="protein sequence ID" value="KKM99680.1"/>
    <property type="molecule type" value="Genomic_DNA"/>
</dbReference>
<proteinExistence type="predicted"/>
<protein>
    <submittedName>
        <fullName evidence="1">Uncharacterized protein</fullName>
    </submittedName>
</protein>
<organism evidence="1">
    <name type="scientific">marine sediment metagenome</name>
    <dbReference type="NCBI Taxonomy" id="412755"/>
    <lineage>
        <taxon>unclassified sequences</taxon>
        <taxon>metagenomes</taxon>
        <taxon>ecological metagenomes</taxon>
    </lineage>
</organism>
<accession>A0A0F9PF56</accession>
<reference evidence="1" key="1">
    <citation type="journal article" date="2015" name="Nature">
        <title>Complex archaea that bridge the gap between prokaryotes and eukaryotes.</title>
        <authorList>
            <person name="Spang A."/>
            <person name="Saw J.H."/>
            <person name="Jorgensen S.L."/>
            <person name="Zaremba-Niedzwiedzka K."/>
            <person name="Martijn J."/>
            <person name="Lind A.E."/>
            <person name="van Eijk R."/>
            <person name="Schleper C."/>
            <person name="Guy L."/>
            <person name="Ettema T.J."/>
        </authorList>
    </citation>
    <scope>NUCLEOTIDE SEQUENCE</scope>
</reference>